<accession>A0ABY1PVZ5</accession>
<dbReference type="PANTHER" id="PTHR31136:SF5">
    <property type="entry name" value="2-OXOADIPATE DIOXYGENASE_DECARBOXYLASE, CHLOROPLASTIC"/>
    <property type="match status" value="1"/>
</dbReference>
<evidence type="ECO:0000256" key="6">
    <source>
        <dbReference type="ARBA" id="ARBA00035023"/>
    </source>
</evidence>
<comment type="cofactor">
    <cofactor evidence="1">
        <name>Fe(2+)</name>
        <dbReference type="ChEBI" id="CHEBI:29033"/>
    </cofactor>
</comment>
<dbReference type="Proteomes" id="UP001157910">
    <property type="component" value="Unassembled WGS sequence"/>
</dbReference>
<gene>
    <name evidence="8" type="ORF">SAMN06296065_10123</name>
</gene>
<dbReference type="SMART" id="SM01150">
    <property type="entry name" value="DUF1338"/>
    <property type="match status" value="1"/>
</dbReference>
<dbReference type="InterPro" id="IPR009770">
    <property type="entry name" value="HGLS"/>
</dbReference>
<sequence length="344" mass="36656">MAPAPRDDDTRATIERLTACLAGPEQAAWVVRTLAIDSAIPGAGPGRVSRAQVAMALNAALFLDLLQRVPTAARYVGRMRAAGEPIVFDHGALRTIDGSTGALPPGHGAFGRFLEPLGYEVRGLYPLPALTMTGRAYVHADLPASIPQFFVSELHVDQLAAPAQTAAEAIFGQSADPLGEAEWAAIDAIGRDGDCSLGDAETILRGAMRAFDRQHPVPALADYERLLEHSREGGWIATEGNAFNHATTRVPDVDAHAEALKADGYPLKPTVEVSRNGRVRQTAVLADKVARRFRLPDGGETVRDVPGSFYEFISRDVDPDTGLLDLTFDSGNATGIFAVTRAKA</sequence>
<dbReference type="EC" id="1.13.11.93" evidence="6"/>
<evidence type="ECO:0000313" key="9">
    <source>
        <dbReference type="Proteomes" id="UP001157910"/>
    </source>
</evidence>
<keyword evidence="4" id="KW-0408">Iron</keyword>
<evidence type="ECO:0000256" key="3">
    <source>
        <dbReference type="ARBA" id="ARBA00023002"/>
    </source>
</evidence>
<protein>
    <recommendedName>
        <fullName evidence="6">2-oxoadipate dioxygenase/decarboxylase</fullName>
        <ecNumber evidence="6">1.13.11.93</ecNumber>
    </recommendedName>
    <alternativeName>
        <fullName evidence="7">2-hydroxyglutarate synthase</fullName>
    </alternativeName>
</protein>
<dbReference type="EMBL" id="FXUI01000001">
    <property type="protein sequence ID" value="SMP50757.1"/>
    <property type="molecule type" value="Genomic_DNA"/>
</dbReference>
<evidence type="ECO:0000256" key="5">
    <source>
        <dbReference type="ARBA" id="ARBA00035013"/>
    </source>
</evidence>
<proteinExistence type="inferred from homology"/>
<organism evidence="8 9">
    <name type="scientific">Novosphingobium panipatense</name>
    <dbReference type="NCBI Taxonomy" id="428991"/>
    <lineage>
        <taxon>Bacteria</taxon>
        <taxon>Pseudomonadati</taxon>
        <taxon>Pseudomonadota</taxon>
        <taxon>Alphaproteobacteria</taxon>
        <taxon>Sphingomonadales</taxon>
        <taxon>Sphingomonadaceae</taxon>
        <taxon>Novosphingobium</taxon>
    </lineage>
</organism>
<evidence type="ECO:0000256" key="1">
    <source>
        <dbReference type="ARBA" id="ARBA00001954"/>
    </source>
</evidence>
<evidence type="ECO:0000256" key="7">
    <source>
        <dbReference type="ARBA" id="ARBA00035045"/>
    </source>
</evidence>
<dbReference type="Pfam" id="PF07063">
    <property type="entry name" value="HGLS"/>
    <property type="match status" value="1"/>
</dbReference>
<keyword evidence="3" id="KW-0560">Oxidoreductase</keyword>
<name>A0ABY1PVZ5_9SPHN</name>
<comment type="similarity">
    <text evidence="5">Belongs to the 2-oxoadipate dioxygenase/decarboxylase family.</text>
</comment>
<evidence type="ECO:0000256" key="4">
    <source>
        <dbReference type="ARBA" id="ARBA00023004"/>
    </source>
</evidence>
<dbReference type="RefSeq" id="WP_283404754.1">
    <property type="nucleotide sequence ID" value="NZ_FXUI01000001.1"/>
</dbReference>
<reference evidence="8 9" key="1">
    <citation type="submission" date="2017-05" db="EMBL/GenBank/DDBJ databases">
        <authorList>
            <person name="Varghese N."/>
            <person name="Submissions S."/>
        </authorList>
    </citation>
    <scope>NUCLEOTIDE SEQUENCE [LARGE SCALE GENOMIC DNA]</scope>
    <source>
        <strain evidence="8 9">SM16</strain>
    </source>
</reference>
<evidence type="ECO:0000313" key="8">
    <source>
        <dbReference type="EMBL" id="SMP50757.1"/>
    </source>
</evidence>
<keyword evidence="9" id="KW-1185">Reference proteome</keyword>
<keyword evidence="2" id="KW-0223">Dioxygenase</keyword>
<comment type="caution">
    <text evidence="8">The sequence shown here is derived from an EMBL/GenBank/DDBJ whole genome shotgun (WGS) entry which is preliminary data.</text>
</comment>
<dbReference type="PANTHER" id="PTHR31136">
    <property type="entry name" value="DUF1338 DOMAIN-CONTAINING PROTEIN"/>
    <property type="match status" value="1"/>
</dbReference>
<dbReference type="Gene3D" id="3.10.180.50">
    <property type="match status" value="1"/>
</dbReference>
<evidence type="ECO:0000256" key="2">
    <source>
        <dbReference type="ARBA" id="ARBA00022964"/>
    </source>
</evidence>